<dbReference type="EMBL" id="JXXN02005255">
    <property type="protein sequence ID" value="THD20017.1"/>
    <property type="molecule type" value="Genomic_DNA"/>
</dbReference>
<reference evidence="1" key="1">
    <citation type="submission" date="2019-03" db="EMBL/GenBank/DDBJ databases">
        <title>Improved annotation for the trematode Fasciola hepatica.</title>
        <authorList>
            <person name="Choi Y.-J."/>
            <person name="Martin J."/>
            <person name="Mitreva M."/>
        </authorList>
    </citation>
    <scope>NUCLEOTIDE SEQUENCE [LARGE SCALE GENOMIC DNA]</scope>
</reference>
<comment type="caution">
    <text evidence="1">The sequence shown here is derived from an EMBL/GenBank/DDBJ whole genome shotgun (WGS) entry which is preliminary data.</text>
</comment>
<name>A0A2H1BWG1_FASHE</name>
<proteinExistence type="predicted"/>
<protein>
    <submittedName>
        <fullName evidence="1">Uncharacterized protein</fullName>
    </submittedName>
</protein>
<evidence type="ECO:0000313" key="1">
    <source>
        <dbReference type="EMBL" id="THD20017.1"/>
    </source>
</evidence>
<dbReference type="AlphaFoldDB" id="A0A2H1BWG1"/>
<sequence>MIPDAHTTVANQLVQFVSATKRFPGWQTKSQFEDSAHLPLLHSTHPDSHLPTSPWHTIYEILAHEFARHLTAKKIPASSRTGSFLCAYAGHLFCLEHGLVDPGPDVASLTSSSVSLTVPLAIPSLSSV</sequence>
<accession>A0A2H1BWG1</accession>
<dbReference type="Proteomes" id="UP000230066">
    <property type="component" value="Unassembled WGS sequence"/>
</dbReference>
<evidence type="ECO:0000313" key="2">
    <source>
        <dbReference type="Proteomes" id="UP000230066"/>
    </source>
</evidence>
<organism evidence="1 2">
    <name type="scientific">Fasciola hepatica</name>
    <name type="common">Liver fluke</name>
    <dbReference type="NCBI Taxonomy" id="6192"/>
    <lineage>
        <taxon>Eukaryota</taxon>
        <taxon>Metazoa</taxon>
        <taxon>Spiralia</taxon>
        <taxon>Lophotrochozoa</taxon>
        <taxon>Platyhelminthes</taxon>
        <taxon>Trematoda</taxon>
        <taxon>Digenea</taxon>
        <taxon>Plagiorchiida</taxon>
        <taxon>Echinostomata</taxon>
        <taxon>Echinostomatoidea</taxon>
        <taxon>Fasciolidae</taxon>
        <taxon>Fasciola</taxon>
    </lineage>
</organism>
<gene>
    <name evidence="1" type="ORF">D915_009276</name>
</gene>
<keyword evidence="2" id="KW-1185">Reference proteome</keyword>